<proteinExistence type="predicted"/>
<keyword evidence="4" id="KW-1185">Reference proteome</keyword>
<dbReference type="CDD" id="cd00093">
    <property type="entry name" value="HTH_XRE"/>
    <property type="match status" value="1"/>
</dbReference>
<sequence>MFGEVLKHHREAAGLTQEALARKVPCDRSHVARVEAGARVPQDTFAKACDELLGTGGVLLRLWGRIDWYPEVEHPDWFERRAEMDAEAVALREYQAQVMPGLLQTADYAQALFARRLASVEEVEQRVRARLSRQQRFLDQDGPLYLAVLDESCLRNVVGSAAVMRDLCAHLLTVGRHPNIRVQVVPADRPELDRPDTSMSLIKLPDGHEWVYSESLDQGHFNDDPAVYARHSRTYDVLRADALSARDSAALISDLMEGYGDHARARSECGNVEEEQLQRRQRRQLHRSGAHLDEEQLQRPRRRQLHRNSPRYPRPRPRT</sequence>
<dbReference type="SUPFAM" id="SSF47413">
    <property type="entry name" value="lambda repressor-like DNA-binding domains"/>
    <property type="match status" value="1"/>
</dbReference>
<dbReference type="Proteomes" id="UP000192726">
    <property type="component" value="Chromosome"/>
</dbReference>
<dbReference type="OrthoDB" id="3863809at2"/>
<evidence type="ECO:0000313" key="4">
    <source>
        <dbReference type="Proteomes" id="UP000192726"/>
    </source>
</evidence>
<reference evidence="3 4" key="1">
    <citation type="submission" date="2017-04" db="EMBL/GenBank/DDBJ databases">
        <title>Complete Genome Sequence of Streptomyces gilvosporeus F607, a Capable Producer of Natamycin.</title>
        <authorList>
            <person name="Zong G."/>
            <person name="Zhong C."/>
            <person name="Fu J."/>
            <person name="Qin R."/>
            <person name="Cao G."/>
        </authorList>
    </citation>
    <scope>NUCLEOTIDE SEQUENCE [LARGE SCALE GENOMIC DNA]</scope>
    <source>
        <strain evidence="3 4">F607</strain>
    </source>
</reference>
<dbReference type="Pfam" id="PF13560">
    <property type="entry name" value="HTH_31"/>
    <property type="match status" value="1"/>
</dbReference>
<accession>A0A1V0TUX6</accession>
<organism evidence="3 4">
    <name type="scientific">Streptomyces gilvosporeus</name>
    <dbReference type="NCBI Taxonomy" id="553510"/>
    <lineage>
        <taxon>Bacteria</taxon>
        <taxon>Bacillati</taxon>
        <taxon>Actinomycetota</taxon>
        <taxon>Actinomycetes</taxon>
        <taxon>Kitasatosporales</taxon>
        <taxon>Streptomycetaceae</taxon>
        <taxon>Streptomyces</taxon>
    </lineage>
</organism>
<gene>
    <name evidence="3" type="ORF">B1H19_23545</name>
</gene>
<evidence type="ECO:0000313" key="3">
    <source>
        <dbReference type="EMBL" id="ARF56749.1"/>
    </source>
</evidence>
<dbReference type="InterPro" id="IPR043917">
    <property type="entry name" value="DUF5753"/>
</dbReference>
<dbReference type="InterPro" id="IPR001387">
    <property type="entry name" value="Cro/C1-type_HTH"/>
</dbReference>
<protein>
    <submittedName>
        <fullName evidence="3">Transcriptional regulator</fullName>
    </submittedName>
</protein>
<dbReference type="EMBL" id="CP020569">
    <property type="protein sequence ID" value="ARF56749.1"/>
    <property type="molecule type" value="Genomic_DNA"/>
</dbReference>
<dbReference type="STRING" id="553510.B1H19_23545"/>
<name>A0A1V0TUX6_9ACTN</name>
<dbReference type="InterPro" id="IPR010982">
    <property type="entry name" value="Lambda_DNA-bd_dom_sf"/>
</dbReference>
<dbReference type="PROSITE" id="PS50943">
    <property type="entry name" value="HTH_CROC1"/>
    <property type="match status" value="1"/>
</dbReference>
<evidence type="ECO:0000256" key="1">
    <source>
        <dbReference type="SAM" id="MobiDB-lite"/>
    </source>
</evidence>
<dbReference type="AlphaFoldDB" id="A0A1V0TUX6"/>
<evidence type="ECO:0000259" key="2">
    <source>
        <dbReference type="PROSITE" id="PS50943"/>
    </source>
</evidence>
<dbReference type="Pfam" id="PF19054">
    <property type="entry name" value="DUF5753"/>
    <property type="match status" value="1"/>
</dbReference>
<dbReference type="KEGG" id="sgv:B1H19_23545"/>
<dbReference type="Gene3D" id="1.10.260.40">
    <property type="entry name" value="lambda repressor-like DNA-binding domains"/>
    <property type="match status" value="1"/>
</dbReference>
<feature type="domain" description="HTH cro/C1-type" evidence="2">
    <location>
        <begin position="6"/>
        <end position="59"/>
    </location>
</feature>
<feature type="region of interest" description="Disordered" evidence="1">
    <location>
        <begin position="281"/>
        <end position="319"/>
    </location>
</feature>
<dbReference type="GO" id="GO:0003677">
    <property type="term" value="F:DNA binding"/>
    <property type="evidence" value="ECO:0007669"/>
    <property type="project" value="InterPro"/>
</dbReference>
<feature type="compositionally biased region" description="Basic residues" evidence="1">
    <location>
        <begin position="299"/>
        <end position="319"/>
    </location>
</feature>
<dbReference type="SMART" id="SM00530">
    <property type="entry name" value="HTH_XRE"/>
    <property type="match status" value="1"/>
</dbReference>